<evidence type="ECO:0000256" key="9">
    <source>
        <dbReference type="SAM" id="Phobius"/>
    </source>
</evidence>
<dbReference type="InterPro" id="IPR000644">
    <property type="entry name" value="CBS_dom"/>
</dbReference>
<keyword evidence="3" id="KW-0677">Repeat</keyword>
<feature type="transmembrane region" description="Helical" evidence="9">
    <location>
        <begin position="117"/>
        <end position="135"/>
    </location>
</feature>
<evidence type="ECO:0000313" key="13">
    <source>
        <dbReference type="Proteomes" id="UP000317778"/>
    </source>
</evidence>
<dbReference type="InterPro" id="IPR044751">
    <property type="entry name" value="Ion_transp-like_CBS"/>
</dbReference>
<evidence type="ECO:0000256" key="8">
    <source>
        <dbReference type="PROSITE-ProRule" id="PRU01193"/>
    </source>
</evidence>
<evidence type="ECO:0000259" key="10">
    <source>
        <dbReference type="PROSITE" id="PS51371"/>
    </source>
</evidence>
<keyword evidence="4 8" id="KW-1133">Transmembrane helix</keyword>
<dbReference type="PANTHER" id="PTHR22777:SF17">
    <property type="entry name" value="UPF0053 PROTEIN SLL0260"/>
    <property type="match status" value="1"/>
</dbReference>
<feature type="transmembrane region" description="Helical" evidence="9">
    <location>
        <begin position="85"/>
        <end position="105"/>
    </location>
</feature>
<evidence type="ECO:0000256" key="5">
    <source>
        <dbReference type="ARBA" id="ARBA00023122"/>
    </source>
</evidence>
<dbReference type="PANTHER" id="PTHR22777">
    <property type="entry name" value="HEMOLYSIN-RELATED"/>
    <property type="match status" value="1"/>
</dbReference>
<feature type="domain" description="CBS" evidence="10">
    <location>
        <begin position="195"/>
        <end position="247"/>
    </location>
</feature>
<feature type="domain" description="CNNM transmembrane" evidence="11">
    <location>
        <begin position="1"/>
        <end position="176"/>
    </location>
</feature>
<dbReference type="InterPro" id="IPR046342">
    <property type="entry name" value="CBS_dom_sf"/>
</dbReference>
<accession>A0A532UZX2</accession>
<organism evidence="12 13">
    <name type="scientific">candidate division TA06 bacterium B3_TA06</name>
    <dbReference type="NCBI Taxonomy" id="2012487"/>
    <lineage>
        <taxon>Bacteria</taxon>
        <taxon>Bacteria division TA06</taxon>
    </lineage>
</organism>
<dbReference type="Pfam" id="PF00571">
    <property type="entry name" value="CBS"/>
    <property type="match status" value="2"/>
</dbReference>
<feature type="transmembrane region" description="Helical" evidence="9">
    <location>
        <begin position="53"/>
        <end position="78"/>
    </location>
</feature>
<dbReference type="SMART" id="SM00116">
    <property type="entry name" value="CBS"/>
    <property type="match status" value="2"/>
</dbReference>
<evidence type="ECO:0000313" key="12">
    <source>
        <dbReference type="EMBL" id="TKJ40503.1"/>
    </source>
</evidence>
<proteinExistence type="predicted"/>
<dbReference type="GO" id="GO:0005886">
    <property type="term" value="C:plasma membrane"/>
    <property type="evidence" value="ECO:0007669"/>
    <property type="project" value="TreeGrafter"/>
</dbReference>
<evidence type="ECO:0000256" key="2">
    <source>
        <dbReference type="ARBA" id="ARBA00022692"/>
    </source>
</evidence>
<evidence type="ECO:0008006" key="14">
    <source>
        <dbReference type="Google" id="ProtNLM"/>
    </source>
</evidence>
<name>A0A532UZX2_UNCT6</name>
<dbReference type="AlphaFoldDB" id="A0A532UZX2"/>
<dbReference type="Proteomes" id="UP000317778">
    <property type="component" value="Unassembled WGS sequence"/>
</dbReference>
<keyword evidence="5 7" id="KW-0129">CBS domain</keyword>
<evidence type="ECO:0000256" key="1">
    <source>
        <dbReference type="ARBA" id="ARBA00004141"/>
    </source>
</evidence>
<evidence type="ECO:0000256" key="4">
    <source>
        <dbReference type="ARBA" id="ARBA00022989"/>
    </source>
</evidence>
<gene>
    <name evidence="12" type="ORF">CEE36_09435</name>
</gene>
<sequence length="308" mass="34628">MTLLLGILFIFIQGFFSGSETAYVVANPVRVAHLSKKTRRQEKAIELLNNPELLLVATLIGTNIAVVLSGLFLTAFFVDQLNETLGTIVAIIVGVLAGLLLGEYLPKNLARLNAEQVVIATSPFYSVAIVLSKPFRRLFRRPKRKEKRGERLSITRLDMLTALRLGEKIGSIEEKTSPRVANLFSAFDTPLGDVMTPWDRVVTLKTGTKRGKILKVIEREGFTRYPVLDRRSGHIKGVLHAKDLLREKSRLRRPFFTTPGARITELLRTMQNNRAHMAIVLDREDKPVGLVTLEDLLEEFVGEIRSEE</sequence>
<reference evidence="12 13" key="1">
    <citation type="submission" date="2017-06" db="EMBL/GenBank/DDBJ databases">
        <title>Novel microbial phyla capable of carbon fixation and sulfur reduction in deep-sea sediments.</title>
        <authorList>
            <person name="Huang J."/>
            <person name="Baker B."/>
            <person name="Wang Y."/>
        </authorList>
    </citation>
    <scope>NUCLEOTIDE SEQUENCE [LARGE SCALE GENOMIC DNA]</scope>
    <source>
        <strain evidence="12">B3_TA06</strain>
    </source>
</reference>
<dbReference type="PROSITE" id="PS51846">
    <property type="entry name" value="CNNM"/>
    <property type="match status" value="1"/>
</dbReference>
<evidence type="ECO:0000256" key="6">
    <source>
        <dbReference type="ARBA" id="ARBA00023136"/>
    </source>
</evidence>
<dbReference type="SUPFAM" id="SSF54631">
    <property type="entry name" value="CBS-domain pair"/>
    <property type="match status" value="1"/>
</dbReference>
<keyword evidence="6 8" id="KW-0472">Membrane</keyword>
<dbReference type="CDD" id="cd04590">
    <property type="entry name" value="CBS_pair_CorC_HlyC_assoc"/>
    <property type="match status" value="1"/>
</dbReference>
<feature type="domain" description="CBS" evidence="10">
    <location>
        <begin position="250"/>
        <end position="307"/>
    </location>
</feature>
<protein>
    <recommendedName>
        <fullName evidence="14">Hemolysin</fullName>
    </recommendedName>
</protein>
<dbReference type="Pfam" id="PF01595">
    <property type="entry name" value="CNNM"/>
    <property type="match status" value="1"/>
</dbReference>
<dbReference type="PROSITE" id="PS51371">
    <property type="entry name" value="CBS"/>
    <property type="match status" value="2"/>
</dbReference>
<evidence type="ECO:0000256" key="3">
    <source>
        <dbReference type="ARBA" id="ARBA00022737"/>
    </source>
</evidence>
<dbReference type="EMBL" id="NJBO01000018">
    <property type="protein sequence ID" value="TKJ40503.1"/>
    <property type="molecule type" value="Genomic_DNA"/>
</dbReference>
<comment type="caution">
    <text evidence="12">The sequence shown here is derived from an EMBL/GenBank/DDBJ whole genome shotgun (WGS) entry which is preliminary data.</text>
</comment>
<comment type="subcellular location">
    <subcellularLocation>
        <location evidence="1">Membrane</location>
        <topology evidence="1">Multi-pass membrane protein</topology>
    </subcellularLocation>
</comment>
<evidence type="ECO:0000259" key="11">
    <source>
        <dbReference type="PROSITE" id="PS51846"/>
    </source>
</evidence>
<keyword evidence="2 8" id="KW-0812">Transmembrane</keyword>
<dbReference type="InterPro" id="IPR002550">
    <property type="entry name" value="CNNM"/>
</dbReference>
<dbReference type="Gene3D" id="3.10.580.10">
    <property type="entry name" value="CBS-domain"/>
    <property type="match status" value="1"/>
</dbReference>
<evidence type="ECO:0000256" key="7">
    <source>
        <dbReference type="PROSITE-ProRule" id="PRU00703"/>
    </source>
</evidence>